<evidence type="ECO:0008006" key="3">
    <source>
        <dbReference type="Google" id="ProtNLM"/>
    </source>
</evidence>
<dbReference type="SUPFAM" id="SSF49265">
    <property type="entry name" value="Fibronectin type III"/>
    <property type="match status" value="1"/>
</dbReference>
<keyword evidence="2" id="KW-1185">Reference proteome</keyword>
<dbReference type="Gene3D" id="2.60.40.10">
    <property type="entry name" value="Immunoglobulins"/>
    <property type="match status" value="1"/>
</dbReference>
<protein>
    <recommendedName>
        <fullName evidence="3">Fibronectin type-III domain-containing protein</fullName>
    </recommendedName>
</protein>
<dbReference type="RefSeq" id="WP_316983809.1">
    <property type="nucleotide sequence ID" value="NZ_CP136521.1"/>
</dbReference>
<proteinExistence type="predicted"/>
<name>A0AA97EPF6_9FLAO</name>
<reference evidence="2" key="1">
    <citation type="submission" date="2024-06" db="EMBL/GenBank/DDBJ databases">
        <title>Hwangdonia haimaensis gen. nov., sp. nov., a member of the family Flavobacteriaceae isolated from the haima cold seep.</title>
        <authorList>
            <person name="Li J."/>
        </authorList>
    </citation>
    <scope>NUCLEOTIDE SEQUENCE [LARGE SCALE GENOMIC DNA]</scope>
    <source>
        <strain evidence="2">SCSIO 19198</strain>
    </source>
</reference>
<dbReference type="KEGG" id="hws:RNZ46_02470"/>
<sequence>MKPLKKSLFTQIANTRVLFIFCLISACSSGDGGDAPIDPVKEIKEPTAATLVFPEANSECTEGTINNATESTINFQWNASKHTDSYNLQVKDLITGTVTSYSTSENNYAVKLKRGNPYSWYIVSRSNKTSKTGTSATWKFFNAGEGVSSYAPFPAEAVSPISGTNVTNGIITLEWTASDVDNDIENYNVNFGEVNPPAEFQTEVTGTTLNNITVEANKTYYWSVTTKDSQGNVSYSEIFSFNGI</sequence>
<accession>A0AA97EPF6</accession>
<evidence type="ECO:0000313" key="2">
    <source>
        <dbReference type="Proteomes" id="UP001302486"/>
    </source>
</evidence>
<gene>
    <name evidence="1" type="ORF">RNZ46_02470</name>
</gene>
<dbReference type="EMBL" id="CP136521">
    <property type="protein sequence ID" value="WOD44135.1"/>
    <property type="molecule type" value="Genomic_DNA"/>
</dbReference>
<evidence type="ECO:0000313" key="1">
    <source>
        <dbReference type="EMBL" id="WOD44135.1"/>
    </source>
</evidence>
<dbReference type="InterPro" id="IPR013783">
    <property type="entry name" value="Ig-like_fold"/>
</dbReference>
<dbReference type="Proteomes" id="UP001302486">
    <property type="component" value="Chromosome"/>
</dbReference>
<dbReference type="PROSITE" id="PS51257">
    <property type="entry name" value="PROKAR_LIPOPROTEIN"/>
    <property type="match status" value="1"/>
</dbReference>
<organism evidence="1 2">
    <name type="scientific">Hwangdonia lutea</name>
    <dbReference type="NCBI Taxonomy" id="3075823"/>
    <lineage>
        <taxon>Bacteria</taxon>
        <taxon>Pseudomonadati</taxon>
        <taxon>Bacteroidota</taxon>
        <taxon>Flavobacteriia</taxon>
        <taxon>Flavobacteriales</taxon>
        <taxon>Flavobacteriaceae</taxon>
        <taxon>Hwangdonia</taxon>
    </lineage>
</organism>
<dbReference type="InterPro" id="IPR036116">
    <property type="entry name" value="FN3_sf"/>
</dbReference>
<dbReference type="AlphaFoldDB" id="A0AA97EPF6"/>